<dbReference type="OrthoDB" id="1090267at2"/>
<feature type="coiled-coil region" evidence="1">
    <location>
        <begin position="783"/>
        <end position="810"/>
    </location>
</feature>
<keyword evidence="2" id="KW-1133">Transmembrane helix</keyword>
<dbReference type="InterPro" id="IPR016032">
    <property type="entry name" value="Sig_transdc_resp-reg_C-effctor"/>
</dbReference>
<evidence type="ECO:0000313" key="5">
    <source>
        <dbReference type="EMBL" id="TCK67513.1"/>
    </source>
</evidence>
<evidence type="ECO:0000256" key="2">
    <source>
        <dbReference type="SAM" id="Phobius"/>
    </source>
</evidence>
<comment type="caution">
    <text evidence="5">The sequence shown here is derived from an EMBL/GenBank/DDBJ whole genome shotgun (WGS) entry which is preliminary data.</text>
</comment>
<keyword evidence="2" id="KW-0812">Transmembrane</keyword>
<feature type="signal peptide" evidence="3">
    <location>
        <begin position="1"/>
        <end position="26"/>
    </location>
</feature>
<sequence length="940" mass="108700">MRLKRIGKATKGLFALAILISFYSASQELPPIERFAPQDYKGDDQNWSISQDDNQNIYVANNRGLLEYNGARWNLYTIPNQSIVRSVAVVESRIYTGSYMDFGYWERDKYGTLNYNSITKELKQELIEDEEFWNIIAYNSYIVFQSLDRIYIYDPSKKSFGIIESKTQIVKSYRTEDAVYFFEKDVGVSKIQDGKASLIIDSKSIQNHNIINIFSSGNSLLIQTRENGFYSFEGADYDKWNISTNSLLSSVSVYNSLRLRNGNFVLGTISNGVLILDSSGNLLYQINKNSGLSNNTVLSTFEDKMGNVWFGLDNGINVINLNSPYRIYQDNEGYLGTIYASEKTNDYLYLGTNQGLFYKLLDSQDRFKLVPNTKGQVWFLKKIRNQLFCGHDKGSFEISDGKAIPISNNDGVWKISKIENNSNLLIAGNYNGLSILEKDINNRWKFRNTIRGFNISSRYFEFIDNKNILVSHEYKGVYNLELSQDFYNVVDYNKIDIDKSIGSGLVKYKENILYSYRDGIFQYENESKSFKKTDIFKSYHSEDNYVSGKLVNQKADRGLIAFFKDEIAFLNPGMLADEPTIRTIYLPSSLRGSKLGFENILSLDDGRYLLGTTNGYLIIDANKYNLNEYEIAIDKVSYSKLLQDEIAVSVSEPVELKSRENNLYFKYSVPDFQKLVPSLYQYRLVGIYDSWSDWSSQSSVFYENLPYGNYTFEVRAKVGSKMSSNMATYNFSIAKPWYATGWAIVGYVFLFLIIAALIQYLNRLYYKRQKRQLLLAKEKEFEITALENDRKIMEFKNQSLQKDIENKSRELGISTMNLIRKNEFLNSLKKELNALNKGNELKKIIKIIDKNINNNEDWKFFEEAFNNADKDFLKKIKTKHPSLTPNDLKLCAYLRLNLSSKEIAPLLNISHRSVEVKRYRLRKKMDLPHEASLTNYILDI</sequence>
<accession>A0A4R1KSE7</accession>
<dbReference type="InterPro" id="IPR011110">
    <property type="entry name" value="Reg_prop"/>
</dbReference>
<dbReference type="SMART" id="SM00421">
    <property type="entry name" value="HTH_LUXR"/>
    <property type="match status" value="1"/>
</dbReference>
<evidence type="ECO:0000256" key="3">
    <source>
        <dbReference type="SAM" id="SignalP"/>
    </source>
</evidence>
<organism evidence="5 6">
    <name type="scientific">Winogradskyella wandonensis</name>
    <dbReference type="NCBI Taxonomy" id="1442586"/>
    <lineage>
        <taxon>Bacteria</taxon>
        <taxon>Pseudomonadati</taxon>
        <taxon>Bacteroidota</taxon>
        <taxon>Flavobacteriia</taxon>
        <taxon>Flavobacteriales</taxon>
        <taxon>Flavobacteriaceae</taxon>
        <taxon>Winogradskyella</taxon>
    </lineage>
</organism>
<dbReference type="InterPro" id="IPR036388">
    <property type="entry name" value="WH-like_DNA-bd_sf"/>
</dbReference>
<name>A0A4R1KSE7_9FLAO</name>
<dbReference type="InterPro" id="IPR000792">
    <property type="entry name" value="Tscrpt_reg_LuxR_C"/>
</dbReference>
<reference evidence="5 6" key="1">
    <citation type="journal article" date="2015" name="Stand. Genomic Sci.">
        <title>Genomic Encyclopedia of Bacterial and Archaeal Type Strains, Phase III: the genomes of soil and plant-associated and newly described type strains.</title>
        <authorList>
            <person name="Whitman W.B."/>
            <person name="Woyke T."/>
            <person name="Klenk H.P."/>
            <person name="Zhou Y."/>
            <person name="Lilburn T.G."/>
            <person name="Beck B.J."/>
            <person name="De Vos P."/>
            <person name="Vandamme P."/>
            <person name="Eisen J.A."/>
            <person name="Garrity G."/>
            <person name="Hugenholtz P."/>
            <person name="Kyrpides N.C."/>
        </authorList>
    </citation>
    <scope>NUCLEOTIDE SEQUENCE [LARGE SCALE GENOMIC DNA]</scope>
    <source>
        <strain evidence="5 6">CECT 8445</strain>
    </source>
</reference>
<evidence type="ECO:0000259" key="4">
    <source>
        <dbReference type="PROSITE" id="PS50043"/>
    </source>
</evidence>
<evidence type="ECO:0000313" key="6">
    <source>
        <dbReference type="Proteomes" id="UP000295714"/>
    </source>
</evidence>
<feature type="transmembrane region" description="Helical" evidence="2">
    <location>
        <begin position="737"/>
        <end position="761"/>
    </location>
</feature>
<dbReference type="InterPro" id="IPR015943">
    <property type="entry name" value="WD40/YVTN_repeat-like_dom_sf"/>
</dbReference>
<protein>
    <submittedName>
        <fullName evidence="5">Regulatory LuxR family protein</fullName>
    </submittedName>
</protein>
<dbReference type="PROSITE" id="PS50043">
    <property type="entry name" value="HTH_LUXR_2"/>
    <property type="match status" value="1"/>
</dbReference>
<feature type="domain" description="HTH luxR-type" evidence="4">
    <location>
        <begin position="876"/>
        <end position="940"/>
    </location>
</feature>
<dbReference type="AlphaFoldDB" id="A0A4R1KSE7"/>
<feature type="chain" id="PRO_5020573717" evidence="3">
    <location>
        <begin position="27"/>
        <end position="940"/>
    </location>
</feature>
<gene>
    <name evidence="5" type="ORF">DFQ05_1289</name>
</gene>
<dbReference type="Gene3D" id="2.130.10.10">
    <property type="entry name" value="YVTN repeat-like/Quinoprotein amine dehydrogenase"/>
    <property type="match status" value="1"/>
</dbReference>
<keyword evidence="3" id="KW-0732">Signal</keyword>
<dbReference type="InterPro" id="IPR011123">
    <property type="entry name" value="Y_Y_Y"/>
</dbReference>
<dbReference type="RefSeq" id="WP_132704568.1">
    <property type="nucleotide sequence ID" value="NZ_SMGI01000002.1"/>
</dbReference>
<proteinExistence type="predicted"/>
<keyword evidence="1" id="KW-0175">Coiled coil</keyword>
<evidence type="ECO:0000256" key="1">
    <source>
        <dbReference type="SAM" id="Coils"/>
    </source>
</evidence>
<keyword evidence="6" id="KW-1185">Reference proteome</keyword>
<dbReference type="Proteomes" id="UP000295714">
    <property type="component" value="Unassembled WGS sequence"/>
</dbReference>
<dbReference type="SUPFAM" id="SSF46894">
    <property type="entry name" value="C-terminal effector domain of the bipartite response regulators"/>
    <property type="match status" value="1"/>
</dbReference>
<keyword evidence="2" id="KW-0472">Membrane</keyword>
<dbReference type="EMBL" id="SMGI01000002">
    <property type="protein sequence ID" value="TCK67513.1"/>
    <property type="molecule type" value="Genomic_DNA"/>
</dbReference>
<dbReference type="Pfam" id="PF07495">
    <property type="entry name" value="Y_Y_Y"/>
    <property type="match status" value="1"/>
</dbReference>
<dbReference type="Gene3D" id="2.60.40.10">
    <property type="entry name" value="Immunoglobulins"/>
    <property type="match status" value="1"/>
</dbReference>
<dbReference type="GO" id="GO:0006355">
    <property type="term" value="P:regulation of DNA-templated transcription"/>
    <property type="evidence" value="ECO:0007669"/>
    <property type="project" value="InterPro"/>
</dbReference>
<dbReference type="InterPro" id="IPR013783">
    <property type="entry name" value="Ig-like_fold"/>
</dbReference>
<dbReference type="Gene3D" id="1.10.10.10">
    <property type="entry name" value="Winged helix-like DNA-binding domain superfamily/Winged helix DNA-binding domain"/>
    <property type="match status" value="1"/>
</dbReference>
<dbReference type="Pfam" id="PF07494">
    <property type="entry name" value="Reg_prop"/>
    <property type="match status" value="1"/>
</dbReference>
<dbReference type="GO" id="GO:0003677">
    <property type="term" value="F:DNA binding"/>
    <property type="evidence" value="ECO:0007669"/>
    <property type="project" value="InterPro"/>
</dbReference>